<name>A0A0F9GX80_9ZZZZ</name>
<accession>A0A0F9GX80</accession>
<reference evidence="1" key="1">
    <citation type="journal article" date="2015" name="Nature">
        <title>Complex archaea that bridge the gap between prokaryotes and eukaryotes.</title>
        <authorList>
            <person name="Spang A."/>
            <person name="Saw J.H."/>
            <person name="Jorgensen S.L."/>
            <person name="Zaremba-Niedzwiedzka K."/>
            <person name="Martijn J."/>
            <person name="Lind A.E."/>
            <person name="van Eijk R."/>
            <person name="Schleper C."/>
            <person name="Guy L."/>
            <person name="Ettema T.J."/>
        </authorList>
    </citation>
    <scope>NUCLEOTIDE SEQUENCE</scope>
</reference>
<dbReference type="EMBL" id="LAZR01016681">
    <property type="protein sequence ID" value="KKM03435.1"/>
    <property type="molecule type" value="Genomic_DNA"/>
</dbReference>
<evidence type="ECO:0000313" key="1">
    <source>
        <dbReference type="EMBL" id="KKM03435.1"/>
    </source>
</evidence>
<sequence length="141" mass="16349">MTLKSVEVKKHGFIFEYSYNTYMGIKIVGIVGERCQCSRFLSIPYLYIINRLRQHNLLPDSYVPMCCFCNILACIGFYVPHEWSNTIIQCQEKLEDGSYKLTIGGNVRTTGNYFEIPLRIHDLDLTLTTGRIFNDIGFLFK</sequence>
<comment type="caution">
    <text evidence="1">The sequence shown here is derived from an EMBL/GenBank/DDBJ whole genome shotgun (WGS) entry which is preliminary data.</text>
</comment>
<dbReference type="AlphaFoldDB" id="A0A0F9GX80"/>
<protein>
    <submittedName>
        <fullName evidence="1">Uncharacterized protein</fullName>
    </submittedName>
</protein>
<proteinExistence type="predicted"/>
<gene>
    <name evidence="1" type="ORF">LCGC14_1774470</name>
</gene>
<organism evidence="1">
    <name type="scientific">marine sediment metagenome</name>
    <dbReference type="NCBI Taxonomy" id="412755"/>
    <lineage>
        <taxon>unclassified sequences</taxon>
        <taxon>metagenomes</taxon>
        <taxon>ecological metagenomes</taxon>
    </lineage>
</organism>